<keyword evidence="11" id="KW-1185">Reference proteome</keyword>
<keyword evidence="3" id="KW-0028">Amino-acid biosynthesis</keyword>
<name>A0ABC8RJ07_9AQUA</name>
<dbReference type="GO" id="GO:0046872">
    <property type="term" value="F:metal ion binding"/>
    <property type="evidence" value="ECO:0007669"/>
    <property type="project" value="UniProtKB-KW"/>
</dbReference>
<keyword evidence="4" id="KW-0479">Metal-binding</keyword>
<dbReference type="EMBL" id="CAUOFW020001190">
    <property type="protein sequence ID" value="CAK9142017.1"/>
    <property type="molecule type" value="Genomic_DNA"/>
</dbReference>
<evidence type="ECO:0000313" key="10">
    <source>
        <dbReference type="EMBL" id="CAK9142017.1"/>
    </source>
</evidence>
<dbReference type="GO" id="GO:0009098">
    <property type="term" value="P:L-leucine biosynthetic process"/>
    <property type="evidence" value="ECO:0007669"/>
    <property type="project" value="UniProtKB-KW"/>
</dbReference>
<keyword evidence="6" id="KW-0560">Oxidoreductase</keyword>
<evidence type="ECO:0000256" key="2">
    <source>
        <dbReference type="ARBA" id="ARBA00022430"/>
    </source>
</evidence>
<evidence type="ECO:0000256" key="1">
    <source>
        <dbReference type="ARBA" id="ARBA00007769"/>
    </source>
</evidence>
<dbReference type="AlphaFoldDB" id="A0ABC8RJ07"/>
<dbReference type="InterPro" id="IPR024084">
    <property type="entry name" value="IsoPropMal-DH-like_dom"/>
</dbReference>
<dbReference type="Pfam" id="PF00180">
    <property type="entry name" value="Iso_dh"/>
    <property type="match status" value="1"/>
</dbReference>
<dbReference type="Gene3D" id="3.40.718.10">
    <property type="entry name" value="Isopropylmalate Dehydrogenase"/>
    <property type="match status" value="1"/>
</dbReference>
<dbReference type="InterPro" id="IPR004429">
    <property type="entry name" value="Isopropylmalate_DH"/>
</dbReference>
<protein>
    <recommendedName>
        <fullName evidence="9">Isopropylmalate dehydrogenase-like domain-containing protein</fullName>
    </recommendedName>
</protein>
<evidence type="ECO:0000259" key="9">
    <source>
        <dbReference type="SMART" id="SM01329"/>
    </source>
</evidence>
<proteinExistence type="inferred from homology"/>
<evidence type="ECO:0000256" key="7">
    <source>
        <dbReference type="ARBA" id="ARBA00023027"/>
    </source>
</evidence>
<organism evidence="10 11">
    <name type="scientific">Ilex paraguariensis</name>
    <name type="common">yerba mate</name>
    <dbReference type="NCBI Taxonomy" id="185542"/>
    <lineage>
        <taxon>Eukaryota</taxon>
        <taxon>Viridiplantae</taxon>
        <taxon>Streptophyta</taxon>
        <taxon>Embryophyta</taxon>
        <taxon>Tracheophyta</taxon>
        <taxon>Spermatophyta</taxon>
        <taxon>Magnoliopsida</taxon>
        <taxon>eudicotyledons</taxon>
        <taxon>Gunneridae</taxon>
        <taxon>Pentapetalae</taxon>
        <taxon>asterids</taxon>
        <taxon>campanulids</taxon>
        <taxon>Aquifoliales</taxon>
        <taxon>Aquifoliaceae</taxon>
        <taxon>Ilex</taxon>
    </lineage>
</organism>
<evidence type="ECO:0000256" key="8">
    <source>
        <dbReference type="ARBA" id="ARBA00023304"/>
    </source>
</evidence>
<dbReference type="PANTHER" id="PTHR42979:SF1">
    <property type="entry name" value="3-ISOPROPYLMALATE DEHYDROGENASE"/>
    <property type="match status" value="1"/>
</dbReference>
<dbReference type="SUPFAM" id="SSF53659">
    <property type="entry name" value="Isocitrate/Isopropylmalate dehydrogenase-like"/>
    <property type="match status" value="1"/>
</dbReference>
<feature type="domain" description="Isopropylmalate dehydrogenase-like" evidence="9">
    <location>
        <begin position="40"/>
        <end position="214"/>
    </location>
</feature>
<evidence type="ECO:0000256" key="3">
    <source>
        <dbReference type="ARBA" id="ARBA00022605"/>
    </source>
</evidence>
<keyword evidence="8" id="KW-0100">Branched-chain amino acid biosynthesis</keyword>
<dbReference type="Proteomes" id="UP001642360">
    <property type="component" value="Unassembled WGS sequence"/>
</dbReference>
<comment type="similarity">
    <text evidence="1">Belongs to the isocitrate and isopropylmalate dehydrogenases family.</text>
</comment>
<comment type="caution">
    <text evidence="10">The sequence shown here is derived from an EMBL/GenBank/DDBJ whole genome shotgun (WGS) entry which is preliminary data.</text>
</comment>
<evidence type="ECO:0000256" key="6">
    <source>
        <dbReference type="ARBA" id="ARBA00023002"/>
    </source>
</evidence>
<keyword evidence="7" id="KW-0520">NAD</keyword>
<dbReference type="GO" id="GO:0016491">
    <property type="term" value="F:oxidoreductase activity"/>
    <property type="evidence" value="ECO:0007669"/>
    <property type="project" value="UniProtKB-KW"/>
</dbReference>
<reference evidence="10 11" key="1">
    <citation type="submission" date="2024-02" db="EMBL/GenBank/DDBJ databases">
        <authorList>
            <person name="Vignale AGUSTIN F."/>
            <person name="Sosa J E."/>
            <person name="Modenutti C."/>
        </authorList>
    </citation>
    <scope>NUCLEOTIDE SEQUENCE [LARGE SCALE GENOMIC DNA]</scope>
</reference>
<keyword evidence="5" id="KW-0460">Magnesium</keyword>
<sequence length="214" mass="23129">MAASLQFSARFFKPQHFQSKHSARPAVIRCSATTTTKRYTITLLPGDGIGPEVIAVAKNALKLVGSLEGIEFEFKEMPVGGAALDLTGVPLPEETLSAAKQSDAVLLGAIGGYKWDNNEKHLKPETGLLQLREGLKVFANLRPASVLPQLVDASTLKKEVAEGVDLMVVRELTGGIYFGKPRGFSMSENGEEIGFNTEVYAAYEVVSDTTYDFC</sequence>
<dbReference type="PANTHER" id="PTHR42979">
    <property type="entry name" value="3-ISOPROPYLMALATE DEHYDROGENASE"/>
    <property type="match status" value="1"/>
</dbReference>
<gene>
    <name evidence="10" type="ORF">ILEXP_LOCUS9649</name>
</gene>
<evidence type="ECO:0000313" key="11">
    <source>
        <dbReference type="Proteomes" id="UP001642360"/>
    </source>
</evidence>
<evidence type="ECO:0000256" key="5">
    <source>
        <dbReference type="ARBA" id="ARBA00022842"/>
    </source>
</evidence>
<evidence type="ECO:0000256" key="4">
    <source>
        <dbReference type="ARBA" id="ARBA00022723"/>
    </source>
</evidence>
<dbReference type="SMART" id="SM01329">
    <property type="entry name" value="Iso_dh"/>
    <property type="match status" value="1"/>
</dbReference>
<keyword evidence="2" id="KW-0432">Leucine biosynthesis</keyword>
<accession>A0ABC8RJ07</accession>